<dbReference type="Proteomes" id="UP000181962">
    <property type="component" value="Chromosome"/>
</dbReference>
<proteinExistence type="predicted"/>
<dbReference type="GeneID" id="64070697"/>
<name>A0A1L3F9E3_BRAJP</name>
<gene>
    <name evidence="1" type="ORF">BKD09_16120</name>
</gene>
<organism evidence="1 2">
    <name type="scientific">Bradyrhizobium japonicum</name>
    <dbReference type="NCBI Taxonomy" id="375"/>
    <lineage>
        <taxon>Bacteria</taxon>
        <taxon>Pseudomonadati</taxon>
        <taxon>Pseudomonadota</taxon>
        <taxon>Alphaproteobacteria</taxon>
        <taxon>Hyphomicrobiales</taxon>
        <taxon>Nitrobacteraceae</taxon>
        <taxon>Bradyrhizobium</taxon>
    </lineage>
</organism>
<dbReference type="OrthoDB" id="8248633at2"/>
<sequence length="116" mass="13430">MRQSRWTPSIVPADEPTVYLVADDFGRAGSAWRETDMESADLETVIQDLLAGEYRRPIKVIAFNTSERWSEDVSEDVAREIQHRCNLQLTDVPSHLQEFVDRYAAQDTRQYSLRLV</sequence>
<evidence type="ECO:0000313" key="2">
    <source>
        <dbReference type="Proteomes" id="UP000181962"/>
    </source>
</evidence>
<dbReference type="EMBL" id="CP017637">
    <property type="protein sequence ID" value="APG09862.1"/>
    <property type="molecule type" value="Genomic_DNA"/>
</dbReference>
<accession>A0A1L3F9E3</accession>
<protein>
    <submittedName>
        <fullName evidence="1">Uncharacterized protein</fullName>
    </submittedName>
</protein>
<dbReference type="RefSeq" id="WP_014494413.1">
    <property type="nucleotide sequence ID" value="NZ_BJNK01000002.1"/>
</dbReference>
<reference evidence="1 2" key="1">
    <citation type="submission" date="2016-11" db="EMBL/GenBank/DDBJ databases">
        <title>Complete Genome Sequence of Bradyrhizobium sp. strain J5, an isolated from soybean nodule in Hokkaido.</title>
        <authorList>
            <person name="Kanehara K."/>
        </authorList>
    </citation>
    <scope>NUCLEOTIDE SEQUENCE [LARGE SCALE GENOMIC DNA]</scope>
    <source>
        <strain evidence="1 2">J5</strain>
    </source>
</reference>
<dbReference type="KEGG" id="bjp:RN69_20845"/>
<dbReference type="AlphaFoldDB" id="A0A1L3F9E3"/>
<evidence type="ECO:0000313" key="1">
    <source>
        <dbReference type="EMBL" id="APG09862.1"/>
    </source>
</evidence>